<dbReference type="EMBL" id="JABEVY010000598">
    <property type="protein sequence ID" value="KAF5229166.1"/>
    <property type="molecule type" value="Genomic_DNA"/>
</dbReference>
<name>A0A8H4YJJ7_9HYPO</name>
<keyword evidence="2" id="KW-0812">Transmembrane</keyword>
<dbReference type="PANTHER" id="PTHR24121">
    <property type="entry name" value="NO MECHANORECEPTOR POTENTIAL C, ISOFORM D-RELATED"/>
    <property type="match status" value="1"/>
</dbReference>
<protein>
    <recommendedName>
        <fullName evidence="3">Peptidase S8/S53 domain-containing protein</fullName>
    </recommendedName>
</protein>
<dbReference type="SUPFAM" id="SSF52743">
    <property type="entry name" value="Subtilisin-like"/>
    <property type="match status" value="1"/>
</dbReference>
<dbReference type="GO" id="GO:0004252">
    <property type="term" value="F:serine-type endopeptidase activity"/>
    <property type="evidence" value="ECO:0007669"/>
    <property type="project" value="InterPro"/>
</dbReference>
<feature type="compositionally biased region" description="Basic and acidic residues" evidence="1">
    <location>
        <begin position="293"/>
        <end position="313"/>
    </location>
</feature>
<dbReference type="PANTHER" id="PTHR24121:SF23">
    <property type="entry name" value="NO MECHANORECEPTOR POTENTIAL C, ISOFORM H"/>
    <property type="match status" value="1"/>
</dbReference>
<feature type="region of interest" description="Disordered" evidence="1">
    <location>
        <begin position="421"/>
        <end position="445"/>
    </location>
</feature>
<dbReference type="AlphaFoldDB" id="A0A8H4YJJ7"/>
<dbReference type="SUPFAM" id="SSF48403">
    <property type="entry name" value="Ankyrin repeat"/>
    <property type="match status" value="1"/>
</dbReference>
<evidence type="ECO:0000256" key="1">
    <source>
        <dbReference type="SAM" id="MobiDB-lite"/>
    </source>
</evidence>
<comment type="caution">
    <text evidence="4">The sequence shown here is derived from an EMBL/GenBank/DDBJ whole genome shotgun (WGS) entry which is preliminary data.</text>
</comment>
<keyword evidence="2" id="KW-0472">Membrane</keyword>
<dbReference type="InterPro" id="IPR000209">
    <property type="entry name" value="Peptidase_S8/S53_dom"/>
</dbReference>
<keyword evidence="2" id="KW-1133">Transmembrane helix</keyword>
<dbReference type="GO" id="GO:0006508">
    <property type="term" value="P:proteolysis"/>
    <property type="evidence" value="ECO:0007669"/>
    <property type="project" value="InterPro"/>
</dbReference>
<dbReference type="Gene3D" id="3.40.50.200">
    <property type="entry name" value="Peptidase S8/S53 domain"/>
    <property type="match status" value="1"/>
</dbReference>
<evidence type="ECO:0000313" key="4">
    <source>
        <dbReference type="EMBL" id="KAF5229166.1"/>
    </source>
</evidence>
<organism evidence="4 5">
    <name type="scientific">Fusarium anthophilum</name>
    <dbReference type="NCBI Taxonomy" id="48485"/>
    <lineage>
        <taxon>Eukaryota</taxon>
        <taxon>Fungi</taxon>
        <taxon>Dikarya</taxon>
        <taxon>Ascomycota</taxon>
        <taxon>Pezizomycotina</taxon>
        <taxon>Sordariomycetes</taxon>
        <taxon>Hypocreomycetidae</taxon>
        <taxon>Hypocreales</taxon>
        <taxon>Nectriaceae</taxon>
        <taxon>Fusarium</taxon>
        <taxon>Fusarium fujikuroi species complex</taxon>
    </lineage>
</organism>
<dbReference type="CDD" id="cd07491">
    <property type="entry name" value="Peptidases_S8_7"/>
    <property type="match status" value="1"/>
</dbReference>
<dbReference type="InterPro" id="IPR036852">
    <property type="entry name" value="Peptidase_S8/S53_dom_sf"/>
</dbReference>
<evidence type="ECO:0000313" key="5">
    <source>
        <dbReference type="Proteomes" id="UP000573603"/>
    </source>
</evidence>
<feature type="region of interest" description="Disordered" evidence="1">
    <location>
        <begin position="283"/>
        <end position="397"/>
    </location>
</feature>
<gene>
    <name evidence="4" type="ORF">FANTH_14294</name>
</gene>
<dbReference type="Proteomes" id="UP000573603">
    <property type="component" value="Unassembled WGS sequence"/>
</dbReference>
<feature type="transmembrane region" description="Helical" evidence="2">
    <location>
        <begin position="1008"/>
        <end position="1027"/>
    </location>
</feature>
<feature type="compositionally biased region" description="Basic and acidic residues" evidence="1">
    <location>
        <begin position="322"/>
        <end position="331"/>
    </location>
</feature>
<dbReference type="Gene3D" id="1.25.40.20">
    <property type="entry name" value="Ankyrin repeat-containing domain"/>
    <property type="match status" value="1"/>
</dbReference>
<feature type="compositionally biased region" description="Polar residues" evidence="1">
    <location>
        <begin position="430"/>
        <end position="441"/>
    </location>
</feature>
<sequence>MVTVLDPGYEGLPDAEFDLAEDELDDDSNHNFHSQHPDTTWENRLKQAGETIRNQKQFTTQSQVAEFLHQFGDVTRQCNVQAGNILHVLVEVVQHNRLIPEDVELLARALVKQAPDLVAVSNKDKKTPILMAIRFCQDRLLEYMISSCVEHEDQPNALVCLNAALSLPHDGTETALHAAFGEKLNWKSLKLLMEHATNETLSIGDNLQKTPMHHAVQFKRCNQQRVELIELLIQKDSLERVNKTKSAKTFLDMCDKDGVSVFQEHENTRKSWEMMIRAKSLLKAETDPADSPRTGERLTPRDPRLPTRTREQPKPQATLKMPGDRDRESSGRKGQSLTATQEKELLRQKMKDEEQARLQKDDLSVKDYQPIDNDESDRRASSPYRQSRTADKEEPLHVRIFDPVRPTETAPNTGIRRTNTGRVKVEDPDNGSSAAKQVASTEKTRKHLNNSNKILQKLKLYYMRTRNPEMVMFFLYGNNTNDIQTGFDYTGSPSDISWKDFKRRFGTDLSRGYKFDPVLQYATFPYVKVYDKLTPAEKEAAGKESTKAPVGRKDIKYFLDWLYAKGVRHIIKLSVEEPMDVGRGVHGDQTIQEALEKFVVEHLDWKKTDLDPETILYIGSQREKPSAEGPGDNDPVIESQMRKLTLVWSGSNAVLRAWSDEDALPKMRFLQEVEIVRPPPHMICDSKEWINKKISDFESRLNKSREALLSEQATREVSFEGSPLAYIRVNLVDPTTGVQEGVTPHGVLPTNSLAPEKGINAHQWLSSVEEFASVMKPFWDSTAKRFREMNQNMATAEGVEKPVTIALIDDGVNKFEIDHPNQVLEGKSFDFHDERVNSPFLSAKGHGTTMARMILRVCPMAEIYPIRLKTYSDPNGNFTINADYAARAIQAALDKQADIISMSWTLPMASRTNEDPLKTNLHKVLQKAISRNVLMFCSAPDKGKFTGSDYPSAPFPKKFFRIGAANSDGTVFNWTPDDITFILPGVHVNQDGIRSKPTQDKGMIEHTGSSVATALGAGLGAMILYCLKASILRIKIANRNQNVIPAIPTERLKSIMKRDAMKGAFESLGSQTSNKFIQVWEELDKVTIILKKWERVGPESEASMEFMKNFIDFGIKLASSVK</sequence>
<reference evidence="4 5" key="1">
    <citation type="journal article" date="2020" name="BMC Genomics">
        <title>Correction to: Identification and distribution of gene clusters required for synthesis of sphingolipid metabolism inhibitors in diverse species of the filamentous fungus Fusarium.</title>
        <authorList>
            <person name="Kim H.S."/>
            <person name="Lohmar J.M."/>
            <person name="Busman M."/>
            <person name="Brown D.W."/>
            <person name="Naumann T.A."/>
            <person name="Divon H.H."/>
            <person name="Lysoe E."/>
            <person name="Uhlig S."/>
            <person name="Proctor R.H."/>
        </authorList>
    </citation>
    <scope>NUCLEOTIDE SEQUENCE [LARGE SCALE GENOMIC DNA]</scope>
    <source>
        <strain evidence="4 5">NRRL 25214</strain>
    </source>
</reference>
<feature type="domain" description="Peptidase S8/S53" evidence="3">
    <location>
        <begin position="802"/>
        <end position="1024"/>
    </location>
</feature>
<feature type="compositionally biased region" description="Basic and acidic residues" evidence="1">
    <location>
        <begin position="341"/>
        <end position="365"/>
    </location>
</feature>
<proteinExistence type="predicted"/>
<evidence type="ECO:0000256" key="2">
    <source>
        <dbReference type="SAM" id="Phobius"/>
    </source>
</evidence>
<keyword evidence="5" id="KW-1185">Reference proteome</keyword>
<dbReference type="InterPro" id="IPR036770">
    <property type="entry name" value="Ankyrin_rpt-contain_sf"/>
</dbReference>
<dbReference type="Pfam" id="PF00082">
    <property type="entry name" value="Peptidase_S8"/>
    <property type="match status" value="1"/>
</dbReference>
<feature type="compositionally biased region" description="Basic and acidic residues" evidence="1">
    <location>
        <begin position="388"/>
        <end position="397"/>
    </location>
</feature>
<accession>A0A8H4YJJ7</accession>
<evidence type="ECO:0000259" key="3">
    <source>
        <dbReference type="Pfam" id="PF00082"/>
    </source>
</evidence>